<reference evidence="5" key="2">
    <citation type="journal article" date="2019" name="Int. J. Syst. Evol. Microbiol.">
        <title>The Global Catalogue of Microorganisms (GCM) 10K type strain sequencing project: providing services to taxonomists for standard genome sequencing and annotation.</title>
        <authorList>
            <consortium name="The Broad Institute Genomics Platform"/>
            <consortium name="The Broad Institute Genome Sequencing Center for Infectious Disease"/>
            <person name="Wu L."/>
            <person name="Ma J."/>
        </authorList>
    </citation>
    <scope>NUCLEOTIDE SEQUENCE [LARGE SCALE GENOMIC DNA]</scope>
    <source>
        <strain evidence="5">DT85</strain>
    </source>
</reference>
<dbReference type="Gene3D" id="6.10.30.10">
    <property type="match status" value="1"/>
</dbReference>
<reference evidence="3" key="1">
    <citation type="journal article" date="2014" name="Int. J. Syst. Evol. Microbiol.">
        <title>Complete genome sequence of Corynebacterium casei LMG S-19264T (=DSM 44701T), isolated from a smear-ripened cheese.</title>
        <authorList>
            <consortium name="US DOE Joint Genome Institute (JGI-PGF)"/>
            <person name="Walter F."/>
            <person name="Albersmeier A."/>
            <person name="Kalinowski J."/>
            <person name="Ruckert C."/>
        </authorList>
    </citation>
    <scope>NUCLEOTIDE SEQUENCE [LARGE SCALE GENOMIC DNA]</scope>
    <source>
        <strain evidence="3">CCM 7403</strain>
    </source>
</reference>
<proteinExistence type="predicted"/>
<evidence type="ECO:0000259" key="1">
    <source>
        <dbReference type="Pfam" id="PF01796"/>
    </source>
</evidence>
<gene>
    <name evidence="3" type="ORF">ACFQJ4_00280</name>
    <name evidence="4" type="ORF">ACFQJ4_14690</name>
</gene>
<evidence type="ECO:0000259" key="2">
    <source>
        <dbReference type="Pfam" id="PF12172"/>
    </source>
</evidence>
<sequence>MTLTYAEWTEALREDRLLGLACSCGHTNGTPTGACPHCGNRDLERVELPMTGVVHTETTIQVPPAGVAERGYQVGVVELGDARVMGRFGDEHAAIGDEVALAGVVEGDDGHPGPLFERV</sequence>
<dbReference type="PANTHER" id="PTHR34075">
    <property type="entry name" value="BLR3430 PROTEIN"/>
    <property type="match status" value="1"/>
</dbReference>
<dbReference type="RefSeq" id="WP_276234711.1">
    <property type="nucleotide sequence ID" value="NZ_CP119802.1"/>
</dbReference>
<dbReference type="GeneID" id="79268284"/>
<evidence type="ECO:0000313" key="4">
    <source>
        <dbReference type="EMBL" id="MFC7236550.1"/>
    </source>
</evidence>
<dbReference type="PANTHER" id="PTHR34075:SF5">
    <property type="entry name" value="BLR3430 PROTEIN"/>
    <property type="match status" value="1"/>
</dbReference>
<feature type="domain" description="ChsH2 C-terminal OB-fold" evidence="1">
    <location>
        <begin position="46"/>
        <end position="102"/>
    </location>
</feature>
<dbReference type="InterPro" id="IPR012340">
    <property type="entry name" value="NA-bd_OB-fold"/>
</dbReference>
<dbReference type="Pfam" id="PF12172">
    <property type="entry name" value="zf-ChsH2"/>
    <property type="match status" value="1"/>
</dbReference>
<feature type="domain" description="ChsH2 rubredoxin-like zinc ribbon" evidence="2">
    <location>
        <begin position="10"/>
        <end position="44"/>
    </location>
</feature>
<accession>A0ABD5ZKF7</accession>
<dbReference type="AlphaFoldDB" id="A0ABD5ZKF7"/>
<name>A0ABD5ZKF7_9EURY</name>
<dbReference type="EMBL" id="JBHTAP010000001">
    <property type="protein sequence ID" value="MFC7236550.1"/>
    <property type="molecule type" value="Genomic_DNA"/>
</dbReference>
<dbReference type="InterPro" id="IPR052513">
    <property type="entry name" value="Thioester_dehydratase-like"/>
</dbReference>
<protein>
    <submittedName>
        <fullName evidence="3">Zn-ribbon domain-containing OB-fold protein</fullName>
    </submittedName>
</protein>
<dbReference type="EMBL" id="JBHTAP010000001">
    <property type="protein sequence ID" value="MFC7233743.1"/>
    <property type="molecule type" value="Genomic_DNA"/>
</dbReference>
<reference evidence="3" key="3">
    <citation type="submission" date="2024-09" db="EMBL/GenBank/DDBJ databases">
        <authorList>
            <person name="Sun Q."/>
        </authorList>
    </citation>
    <scope>NUCLEOTIDE SEQUENCE</scope>
    <source>
        <strain evidence="3">CCM 7403</strain>
    </source>
</reference>
<dbReference type="SUPFAM" id="SSF50249">
    <property type="entry name" value="Nucleic acid-binding proteins"/>
    <property type="match status" value="1"/>
</dbReference>
<evidence type="ECO:0000313" key="3">
    <source>
        <dbReference type="EMBL" id="MFC7233743.1"/>
    </source>
</evidence>
<comment type="caution">
    <text evidence="3">The sequence shown here is derived from an EMBL/GenBank/DDBJ whole genome shotgun (WGS) entry which is preliminary data.</text>
</comment>
<keyword evidence="5" id="KW-1185">Reference proteome</keyword>
<dbReference type="Pfam" id="PF01796">
    <property type="entry name" value="OB_ChsH2_C"/>
    <property type="match status" value="1"/>
</dbReference>
<dbReference type="Proteomes" id="UP001596398">
    <property type="component" value="Unassembled WGS sequence"/>
</dbReference>
<dbReference type="InterPro" id="IPR022002">
    <property type="entry name" value="ChsH2_Znr"/>
</dbReference>
<organism evidence="3 5">
    <name type="scientific">Halosegnis marinus</name>
    <dbReference type="NCBI Taxonomy" id="3034023"/>
    <lineage>
        <taxon>Archaea</taxon>
        <taxon>Methanobacteriati</taxon>
        <taxon>Methanobacteriota</taxon>
        <taxon>Stenosarchaea group</taxon>
        <taxon>Halobacteria</taxon>
        <taxon>Halobacteriales</taxon>
        <taxon>Natronomonadaceae</taxon>
        <taxon>Halosegnis</taxon>
    </lineage>
</organism>
<dbReference type="InterPro" id="IPR002878">
    <property type="entry name" value="ChsH2_C"/>
</dbReference>
<evidence type="ECO:0000313" key="5">
    <source>
        <dbReference type="Proteomes" id="UP001596398"/>
    </source>
</evidence>